<dbReference type="AlphaFoldDB" id="I7M1N4"/>
<protein>
    <submittedName>
        <fullName evidence="1">Uncharacterized protein</fullName>
    </submittedName>
</protein>
<proteinExistence type="predicted"/>
<dbReference type="GeneID" id="7840818"/>
<keyword evidence="2" id="KW-1185">Reference proteome</keyword>
<gene>
    <name evidence="1" type="ORF">TTHERM_00483660</name>
</gene>
<dbReference type="RefSeq" id="XP_001017479.2">
    <property type="nucleotide sequence ID" value="XM_001017479.2"/>
</dbReference>
<organism evidence="1 2">
    <name type="scientific">Tetrahymena thermophila (strain SB210)</name>
    <dbReference type="NCBI Taxonomy" id="312017"/>
    <lineage>
        <taxon>Eukaryota</taxon>
        <taxon>Sar</taxon>
        <taxon>Alveolata</taxon>
        <taxon>Ciliophora</taxon>
        <taxon>Intramacronucleata</taxon>
        <taxon>Oligohymenophorea</taxon>
        <taxon>Hymenostomatida</taxon>
        <taxon>Tetrahymenina</taxon>
        <taxon>Tetrahymenidae</taxon>
        <taxon>Tetrahymena</taxon>
    </lineage>
</organism>
<dbReference type="EMBL" id="GG662667">
    <property type="protein sequence ID" value="EAR97234.2"/>
    <property type="molecule type" value="Genomic_DNA"/>
</dbReference>
<name>I7M1N4_TETTS</name>
<dbReference type="KEGG" id="tet:TTHERM_00483660"/>
<accession>I7M1N4</accession>
<evidence type="ECO:0000313" key="1">
    <source>
        <dbReference type="EMBL" id="EAR97234.2"/>
    </source>
</evidence>
<sequence>MGKKEKSEPKDKKEVQKEQQYTNYLYPKVEIPPENQGWMHIKFILIENNWHFADFELDMKAKDPIFCVLSKIENRHGKICNVKLYKDLEKKEEINFTDTLGEAYKTQGEIKKQDAKSFNLYYVFDVNIKSPLLLYEMN</sequence>
<dbReference type="OrthoDB" id="282579at2759"/>
<dbReference type="Proteomes" id="UP000009168">
    <property type="component" value="Unassembled WGS sequence"/>
</dbReference>
<evidence type="ECO:0000313" key="2">
    <source>
        <dbReference type="Proteomes" id="UP000009168"/>
    </source>
</evidence>
<dbReference type="InParanoid" id="I7M1N4"/>
<reference evidence="2" key="1">
    <citation type="journal article" date="2006" name="PLoS Biol.">
        <title>Macronuclear genome sequence of the ciliate Tetrahymena thermophila, a model eukaryote.</title>
        <authorList>
            <person name="Eisen J.A."/>
            <person name="Coyne R.S."/>
            <person name="Wu M."/>
            <person name="Wu D."/>
            <person name="Thiagarajan M."/>
            <person name="Wortman J.R."/>
            <person name="Badger J.H."/>
            <person name="Ren Q."/>
            <person name="Amedeo P."/>
            <person name="Jones K.M."/>
            <person name="Tallon L.J."/>
            <person name="Delcher A.L."/>
            <person name="Salzberg S.L."/>
            <person name="Silva J.C."/>
            <person name="Haas B.J."/>
            <person name="Majoros W.H."/>
            <person name="Farzad M."/>
            <person name="Carlton J.M."/>
            <person name="Smith R.K. Jr."/>
            <person name="Garg J."/>
            <person name="Pearlman R.E."/>
            <person name="Karrer K.M."/>
            <person name="Sun L."/>
            <person name="Manning G."/>
            <person name="Elde N.C."/>
            <person name="Turkewitz A.P."/>
            <person name="Asai D.J."/>
            <person name="Wilkes D.E."/>
            <person name="Wang Y."/>
            <person name="Cai H."/>
            <person name="Collins K."/>
            <person name="Stewart B.A."/>
            <person name="Lee S.R."/>
            <person name="Wilamowska K."/>
            <person name="Weinberg Z."/>
            <person name="Ruzzo W.L."/>
            <person name="Wloga D."/>
            <person name="Gaertig J."/>
            <person name="Frankel J."/>
            <person name="Tsao C.-C."/>
            <person name="Gorovsky M.A."/>
            <person name="Keeling P.J."/>
            <person name="Waller R.F."/>
            <person name="Patron N.J."/>
            <person name="Cherry J.M."/>
            <person name="Stover N.A."/>
            <person name="Krieger C.J."/>
            <person name="del Toro C."/>
            <person name="Ryder H.F."/>
            <person name="Williamson S.C."/>
            <person name="Barbeau R.A."/>
            <person name="Hamilton E.P."/>
            <person name="Orias E."/>
        </authorList>
    </citation>
    <scope>NUCLEOTIDE SEQUENCE [LARGE SCALE GENOMIC DNA]</scope>
    <source>
        <strain evidence="2">SB210</strain>
    </source>
</reference>